<protein>
    <submittedName>
        <fullName evidence="3">Uncharacterized protein</fullName>
    </submittedName>
</protein>
<accession>A0ABZ2LHU3</accession>
<keyword evidence="4" id="KW-1185">Reference proteome</keyword>
<name>A0ABZ2LHU3_9BACT</name>
<evidence type="ECO:0000256" key="1">
    <source>
        <dbReference type="SAM" id="MobiDB-lite"/>
    </source>
</evidence>
<dbReference type="EMBL" id="CP089983">
    <property type="protein sequence ID" value="WXB09346.1"/>
    <property type="molecule type" value="Genomic_DNA"/>
</dbReference>
<keyword evidence="2" id="KW-0732">Signal</keyword>
<feature type="region of interest" description="Disordered" evidence="1">
    <location>
        <begin position="23"/>
        <end position="116"/>
    </location>
</feature>
<evidence type="ECO:0000313" key="3">
    <source>
        <dbReference type="EMBL" id="WXB09346.1"/>
    </source>
</evidence>
<sequence>MRIAPLSLLLVGLGLVSFGATACRSSNEARPDPAPPPPSSLPRAPMPPSEQGSPTPPPATASAAPSASSASGTGSAAPAPSTSGARTAPAGSGASGLVAGHGRDGGATAPGRGECTADSDCRAWSDTCGDCTCRPLAKTATAPKCTRSQVQCFVDPCRAKRGVCKAGTCALNDDGAM</sequence>
<dbReference type="PROSITE" id="PS51257">
    <property type="entry name" value="PROKAR_LIPOPROTEIN"/>
    <property type="match status" value="1"/>
</dbReference>
<feature type="signal peptide" evidence="2">
    <location>
        <begin position="1"/>
        <end position="22"/>
    </location>
</feature>
<evidence type="ECO:0000313" key="4">
    <source>
        <dbReference type="Proteomes" id="UP001374803"/>
    </source>
</evidence>
<feature type="compositionally biased region" description="Low complexity" evidence="1">
    <location>
        <begin position="60"/>
        <end position="90"/>
    </location>
</feature>
<evidence type="ECO:0000256" key="2">
    <source>
        <dbReference type="SAM" id="SignalP"/>
    </source>
</evidence>
<feature type="chain" id="PRO_5045113231" evidence="2">
    <location>
        <begin position="23"/>
        <end position="177"/>
    </location>
</feature>
<gene>
    <name evidence="3" type="ORF">LVJ94_19205</name>
</gene>
<proteinExistence type="predicted"/>
<dbReference type="Proteomes" id="UP001374803">
    <property type="component" value="Chromosome"/>
</dbReference>
<reference evidence="3" key="1">
    <citation type="submission" date="2021-12" db="EMBL/GenBank/DDBJ databases">
        <title>Discovery of the Pendulisporaceae a myxobacterial family with distinct sporulation behavior and unique specialized metabolism.</title>
        <authorList>
            <person name="Garcia R."/>
            <person name="Popoff A."/>
            <person name="Bader C.D."/>
            <person name="Loehr J."/>
            <person name="Walesch S."/>
            <person name="Walt C."/>
            <person name="Boldt J."/>
            <person name="Bunk B."/>
            <person name="Haeckl F.J.F.P.J."/>
            <person name="Gunesch A.P."/>
            <person name="Birkelbach J."/>
            <person name="Nuebel U."/>
            <person name="Pietschmann T."/>
            <person name="Bach T."/>
            <person name="Mueller R."/>
        </authorList>
    </citation>
    <scope>NUCLEOTIDE SEQUENCE</scope>
    <source>
        <strain evidence="3">MSr11367</strain>
    </source>
</reference>
<dbReference type="RefSeq" id="WP_394839019.1">
    <property type="nucleotide sequence ID" value="NZ_CP089929.1"/>
</dbReference>
<organism evidence="3 4">
    <name type="scientific">Pendulispora rubella</name>
    <dbReference type="NCBI Taxonomy" id="2741070"/>
    <lineage>
        <taxon>Bacteria</taxon>
        <taxon>Pseudomonadati</taxon>
        <taxon>Myxococcota</taxon>
        <taxon>Myxococcia</taxon>
        <taxon>Myxococcales</taxon>
        <taxon>Sorangiineae</taxon>
        <taxon>Pendulisporaceae</taxon>
        <taxon>Pendulispora</taxon>
    </lineage>
</organism>
<feature type="compositionally biased region" description="Pro residues" evidence="1">
    <location>
        <begin position="32"/>
        <end position="59"/>
    </location>
</feature>